<proteinExistence type="predicted"/>
<dbReference type="OrthoDB" id="2329734at2759"/>
<protein>
    <submittedName>
        <fullName evidence="2">SNF7 family protein</fullName>
    </submittedName>
</protein>
<dbReference type="GO" id="GO:0007034">
    <property type="term" value="P:vacuolar transport"/>
    <property type="evidence" value="ECO:0007669"/>
    <property type="project" value="InterPro"/>
</dbReference>
<dbReference type="AlphaFoldDB" id="A0A1B1DVI4"/>
<evidence type="ECO:0000256" key="1">
    <source>
        <dbReference type="SAM" id="Coils"/>
    </source>
</evidence>
<keyword evidence="3" id="KW-1185">Reference proteome</keyword>
<dbReference type="RefSeq" id="XP_019913475.1">
    <property type="nucleotide sequence ID" value="XM_020057956.1"/>
</dbReference>
<accession>A0A1B1DVI4</accession>
<feature type="coiled-coil region" evidence="1">
    <location>
        <begin position="6"/>
        <end position="44"/>
    </location>
</feature>
<keyword evidence="1" id="KW-0175">Coiled coil</keyword>
<dbReference type="Proteomes" id="UP000092716">
    <property type="component" value="Chromosome 5"/>
</dbReference>
<dbReference type="GeneID" id="30907873"/>
<reference evidence="3" key="1">
    <citation type="submission" date="2016-06" db="EMBL/GenBank/DDBJ databases">
        <title>First high quality genome sequence of Plasmodium coatneyi using continuous long reads from single molecule, real-time sequencing.</title>
        <authorList>
            <person name="Chien J.-T."/>
            <person name="Pakala S.B."/>
            <person name="Geraldo J.A."/>
            <person name="Lapp S.A."/>
            <person name="Barnwell J.W."/>
            <person name="Kissinger J.C."/>
            <person name="Galinski M.R."/>
            <person name="Humphrey J.C."/>
        </authorList>
    </citation>
    <scope>NUCLEOTIDE SEQUENCE [LARGE SCALE GENOMIC DNA]</scope>
    <source>
        <strain evidence="3">Hackeri</strain>
    </source>
</reference>
<dbReference type="Gene3D" id="6.10.140.1230">
    <property type="match status" value="1"/>
</dbReference>
<name>A0A1B1DVI4_9APIC</name>
<dbReference type="EMBL" id="CP016243">
    <property type="protein sequence ID" value="ANQ06780.1"/>
    <property type="molecule type" value="Genomic_DNA"/>
</dbReference>
<evidence type="ECO:0000313" key="3">
    <source>
        <dbReference type="Proteomes" id="UP000092716"/>
    </source>
</evidence>
<dbReference type="VEuPathDB" id="PlasmoDB:PCOAH_00011470"/>
<evidence type="ECO:0000313" key="2">
    <source>
        <dbReference type="EMBL" id="ANQ06780.1"/>
    </source>
</evidence>
<dbReference type="KEGG" id="pcot:PCOAH_00011470"/>
<dbReference type="PANTHER" id="PTHR10476">
    <property type="entry name" value="CHARGED MULTIVESICULAR BODY PROTEIN"/>
    <property type="match status" value="1"/>
</dbReference>
<gene>
    <name evidence="2" type="ORF">PCOAH_00011470</name>
</gene>
<dbReference type="InterPro" id="IPR005024">
    <property type="entry name" value="Snf7_fam"/>
</dbReference>
<dbReference type="Pfam" id="PF03357">
    <property type="entry name" value="Snf7"/>
    <property type="match status" value="1"/>
</dbReference>
<sequence>MGGYFSKDLEECLRNEKRNLNRSIRELEREIFKLTKEQNRIEKEIKVNSKKNENIPIVRTLARDYISIKKTITKYNKLKSHLFSMKIKLQSVKSSEQLGRSLTEINRIVKRVNGYLKLSSLNKSINEYQKENNEVSLKEDMLDDLFETFDYDSEMVAEEDELVTKVLEGMGIQLNAKLEDIPSPGELPKVHVNQVNHIDVSDLEARLNNLRLGKP</sequence>
<organism evidence="2 3">
    <name type="scientific">Plasmodium coatneyi</name>
    <dbReference type="NCBI Taxonomy" id="208452"/>
    <lineage>
        <taxon>Eukaryota</taxon>
        <taxon>Sar</taxon>
        <taxon>Alveolata</taxon>
        <taxon>Apicomplexa</taxon>
        <taxon>Aconoidasida</taxon>
        <taxon>Haemosporida</taxon>
        <taxon>Plasmodiidae</taxon>
        <taxon>Plasmodium</taxon>
    </lineage>
</organism>